<organism evidence="2 3">
    <name type="scientific">Mycolicibacterium vanbaalenii</name>
    <name type="common">Mycobacterium vanbaalenii</name>
    <dbReference type="NCBI Taxonomy" id="110539"/>
    <lineage>
        <taxon>Bacteria</taxon>
        <taxon>Bacillati</taxon>
        <taxon>Actinomycetota</taxon>
        <taxon>Actinomycetes</taxon>
        <taxon>Mycobacteriales</taxon>
        <taxon>Mycobacteriaceae</taxon>
        <taxon>Mycolicibacterium</taxon>
    </lineage>
</organism>
<dbReference type="PANTHER" id="PTHR47572:SF5">
    <property type="entry name" value="BLR2277 PROTEIN"/>
    <property type="match status" value="1"/>
</dbReference>
<dbReference type="SUPFAM" id="SSF63829">
    <property type="entry name" value="Calcium-dependent phosphotriesterase"/>
    <property type="match status" value="1"/>
</dbReference>
<dbReference type="Pfam" id="PF08450">
    <property type="entry name" value="SGL"/>
    <property type="match status" value="1"/>
</dbReference>
<dbReference type="Proteomes" id="UP000430146">
    <property type="component" value="Unassembled WGS sequence"/>
</dbReference>
<name>A0A5S9MSG8_MYCVN</name>
<protein>
    <submittedName>
        <fullName evidence="2">Lactonase drp35</fullName>
        <ecNumber evidence="2">3.1.1.-</ecNumber>
    </submittedName>
</protein>
<feature type="domain" description="SMP-30/Gluconolactonase/LRE-like region" evidence="1">
    <location>
        <begin position="13"/>
        <end position="292"/>
    </location>
</feature>
<evidence type="ECO:0000259" key="1">
    <source>
        <dbReference type="Pfam" id="PF08450"/>
    </source>
</evidence>
<dbReference type="AlphaFoldDB" id="A0A5S9MSG8"/>
<dbReference type="RefSeq" id="WP_234897243.1">
    <property type="nucleotide sequence ID" value="NZ_CACSIP010000001.1"/>
</dbReference>
<accession>A0A5S9MSG8</accession>
<dbReference type="EC" id="3.1.1.-" evidence="2"/>
<dbReference type="InterPro" id="IPR011042">
    <property type="entry name" value="6-blade_b-propeller_TolB-like"/>
</dbReference>
<reference evidence="2 3" key="1">
    <citation type="submission" date="2019-11" db="EMBL/GenBank/DDBJ databases">
        <authorList>
            <person name="Holert J."/>
        </authorList>
    </citation>
    <scope>NUCLEOTIDE SEQUENCE [LARGE SCALE GENOMIC DNA]</scope>
    <source>
        <strain evidence="2">BC8_1</strain>
    </source>
</reference>
<dbReference type="EMBL" id="CACSIP010000001">
    <property type="protein sequence ID" value="CAA0079135.1"/>
    <property type="molecule type" value="Genomic_DNA"/>
</dbReference>
<evidence type="ECO:0000313" key="3">
    <source>
        <dbReference type="Proteomes" id="UP000430146"/>
    </source>
</evidence>
<proteinExistence type="predicted"/>
<dbReference type="Gene3D" id="2.120.10.30">
    <property type="entry name" value="TolB, C-terminal domain"/>
    <property type="match status" value="1"/>
</dbReference>
<gene>
    <name evidence="2" type="ORF">AELLOGFF_00111</name>
</gene>
<evidence type="ECO:0000313" key="2">
    <source>
        <dbReference type="EMBL" id="CAA0079135.1"/>
    </source>
</evidence>
<sequence length="312" mass="31955">MTDVRCVAAGLAFPESPIACPDGSVLLSEMAAGRISRVRPDGAVDLVADTGGGPNGVGLLPDGRLVVCQNGGSTFGIGWWPYDFDGCAQLFRPVGAADEPVTPQLQLVELDGSVHTLAVEFDARSGPTPLVRPSDLCVDSEGGFYVTDGGTTRGRSRTVTGLLYGTPDGCLEEIVYPLEMPNGVALSPDGDRLYVAETRTRRVWEFTLSGPGCVVGGRGLATVPSGGPLNIGGADGVCVARDGTILVATLGAGGVTAFAPSGQLLGALPLDDPMTTNMTLSDDEATLYLTLASSGRLMAVDDWRSALGAPGA</sequence>
<dbReference type="PANTHER" id="PTHR47572">
    <property type="entry name" value="LIPOPROTEIN-RELATED"/>
    <property type="match status" value="1"/>
</dbReference>
<keyword evidence="3" id="KW-1185">Reference proteome</keyword>
<dbReference type="InterPro" id="IPR051262">
    <property type="entry name" value="SMP-30/CGR1_Lactonase"/>
</dbReference>
<keyword evidence="2" id="KW-0378">Hydrolase</keyword>
<dbReference type="GO" id="GO:0016787">
    <property type="term" value="F:hydrolase activity"/>
    <property type="evidence" value="ECO:0007669"/>
    <property type="project" value="UniProtKB-KW"/>
</dbReference>
<dbReference type="InterPro" id="IPR013658">
    <property type="entry name" value="SGL"/>
</dbReference>